<keyword evidence="3" id="KW-1185">Reference proteome</keyword>
<dbReference type="EMBL" id="KL403011">
    <property type="protein sequence ID" value="KEH16188.1"/>
    <property type="molecule type" value="Genomic_DNA"/>
</dbReference>
<dbReference type="PANTHER" id="PTHR46898">
    <property type="entry name" value="SENESCENCE-ASSOCIATED CARBOXYLESTERASE 101"/>
    <property type="match status" value="1"/>
</dbReference>
<dbReference type="GO" id="GO:0006952">
    <property type="term" value="P:defense response"/>
    <property type="evidence" value="ECO:0007669"/>
    <property type="project" value="InterPro"/>
</dbReference>
<reference evidence="1 3" key="2">
    <citation type="journal article" date="2014" name="BMC Genomics">
        <title>An improved genome release (version Mt4.0) for the model legume Medicago truncatula.</title>
        <authorList>
            <person name="Tang H."/>
            <person name="Krishnakumar V."/>
            <person name="Bidwell S."/>
            <person name="Rosen B."/>
            <person name="Chan A."/>
            <person name="Zhou S."/>
            <person name="Gentzbittel L."/>
            <person name="Childs K.L."/>
            <person name="Yandell M."/>
            <person name="Gundlach H."/>
            <person name="Mayer K.F."/>
            <person name="Schwartz D.C."/>
            <person name="Town C.D."/>
        </authorList>
    </citation>
    <scope>GENOME REANNOTATION</scope>
    <source>
        <strain evidence="1">A17</strain>
        <strain evidence="2 3">cv. Jemalong A17</strain>
    </source>
</reference>
<dbReference type="EnsemblPlants" id="KEH16188">
    <property type="protein sequence ID" value="KEH16188"/>
    <property type="gene ID" value="MTR_0286s0050"/>
</dbReference>
<dbReference type="InterPro" id="IPR044603">
    <property type="entry name" value="SAG101-like"/>
</dbReference>
<accession>A0A072TGR7</accession>
<dbReference type="GO" id="GO:0052689">
    <property type="term" value="F:carboxylic ester hydrolase activity"/>
    <property type="evidence" value="ECO:0007669"/>
    <property type="project" value="InterPro"/>
</dbReference>
<organism evidence="1 3">
    <name type="scientific">Medicago truncatula</name>
    <name type="common">Barrel medic</name>
    <name type="synonym">Medicago tribuloides</name>
    <dbReference type="NCBI Taxonomy" id="3880"/>
    <lineage>
        <taxon>Eukaryota</taxon>
        <taxon>Viridiplantae</taxon>
        <taxon>Streptophyta</taxon>
        <taxon>Embryophyta</taxon>
        <taxon>Tracheophyta</taxon>
        <taxon>Spermatophyta</taxon>
        <taxon>Magnoliopsida</taxon>
        <taxon>eudicotyledons</taxon>
        <taxon>Gunneridae</taxon>
        <taxon>Pentapetalae</taxon>
        <taxon>rosids</taxon>
        <taxon>fabids</taxon>
        <taxon>Fabales</taxon>
        <taxon>Fabaceae</taxon>
        <taxon>Papilionoideae</taxon>
        <taxon>50 kb inversion clade</taxon>
        <taxon>NPAAA clade</taxon>
        <taxon>Hologalegina</taxon>
        <taxon>IRL clade</taxon>
        <taxon>Trifolieae</taxon>
        <taxon>Medicago</taxon>
    </lineage>
</organism>
<reference evidence="1 3" key="1">
    <citation type="journal article" date="2011" name="Nature">
        <title>The Medicago genome provides insight into the evolution of rhizobial symbioses.</title>
        <authorList>
            <person name="Young N.D."/>
            <person name="Debelle F."/>
            <person name="Oldroyd G.E."/>
            <person name="Geurts R."/>
            <person name="Cannon S.B."/>
            <person name="Udvardi M.K."/>
            <person name="Benedito V.A."/>
            <person name="Mayer K.F."/>
            <person name="Gouzy J."/>
            <person name="Schoof H."/>
            <person name="Van de Peer Y."/>
            <person name="Proost S."/>
            <person name="Cook D.R."/>
            <person name="Meyers B.C."/>
            <person name="Spannagl M."/>
            <person name="Cheung F."/>
            <person name="De Mita S."/>
            <person name="Krishnakumar V."/>
            <person name="Gundlach H."/>
            <person name="Zhou S."/>
            <person name="Mudge J."/>
            <person name="Bharti A.K."/>
            <person name="Murray J.D."/>
            <person name="Naoumkina M.A."/>
            <person name="Rosen B."/>
            <person name="Silverstein K.A."/>
            <person name="Tang H."/>
            <person name="Rombauts S."/>
            <person name="Zhao P.X."/>
            <person name="Zhou P."/>
            <person name="Barbe V."/>
            <person name="Bardou P."/>
            <person name="Bechner M."/>
            <person name="Bellec A."/>
            <person name="Berger A."/>
            <person name="Berges H."/>
            <person name="Bidwell S."/>
            <person name="Bisseling T."/>
            <person name="Choisne N."/>
            <person name="Couloux A."/>
            <person name="Denny R."/>
            <person name="Deshpande S."/>
            <person name="Dai X."/>
            <person name="Doyle J.J."/>
            <person name="Dudez A.M."/>
            <person name="Farmer A.D."/>
            <person name="Fouteau S."/>
            <person name="Franken C."/>
            <person name="Gibelin C."/>
            <person name="Gish J."/>
            <person name="Goldstein S."/>
            <person name="Gonzalez A.J."/>
            <person name="Green P.J."/>
            <person name="Hallab A."/>
            <person name="Hartog M."/>
            <person name="Hua A."/>
            <person name="Humphray S.J."/>
            <person name="Jeong D.H."/>
            <person name="Jing Y."/>
            <person name="Jocker A."/>
            <person name="Kenton S.M."/>
            <person name="Kim D.J."/>
            <person name="Klee K."/>
            <person name="Lai H."/>
            <person name="Lang C."/>
            <person name="Lin S."/>
            <person name="Macmil S.L."/>
            <person name="Magdelenat G."/>
            <person name="Matthews L."/>
            <person name="McCorrison J."/>
            <person name="Monaghan E.L."/>
            <person name="Mun J.H."/>
            <person name="Najar F.Z."/>
            <person name="Nicholson C."/>
            <person name="Noirot C."/>
            <person name="O'Bleness M."/>
            <person name="Paule C.R."/>
            <person name="Poulain J."/>
            <person name="Prion F."/>
            <person name="Qin B."/>
            <person name="Qu C."/>
            <person name="Retzel E.F."/>
            <person name="Riddle C."/>
            <person name="Sallet E."/>
            <person name="Samain S."/>
            <person name="Samson N."/>
            <person name="Sanders I."/>
            <person name="Saurat O."/>
            <person name="Scarpelli C."/>
            <person name="Schiex T."/>
            <person name="Segurens B."/>
            <person name="Severin A.J."/>
            <person name="Sherrier D.J."/>
            <person name="Shi R."/>
            <person name="Sims S."/>
            <person name="Singer S.R."/>
            <person name="Sinharoy S."/>
            <person name="Sterck L."/>
            <person name="Viollet A."/>
            <person name="Wang B.B."/>
            <person name="Wang K."/>
            <person name="Wang M."/>
            <person name="Wang X."/>
            <person name="Warfsmann J."/>
            <person name="Weissenbach J."/>
            <person name="White D.D."/>
            <person name="White J.D."/>
            <person name="Wiley G.B."/>
            <person name="Wincker P."/>
            <person name="Xing Y."/>
            <person name="Yang L."/>
            <person name="Yao Z."/>
            <person name="Ying F."/>
            <person name="Zhai J."/>
            <person name="Zhou L."/>
            <person name="Zuber A."/>
            <person name="Denarie J."/>
            <person name="Dixon R.A."/>
            <person name="May G.D."/>
            <person name="Schwartz D.C."/>
            <person name="Rogers J."/>
            <person name="Quetier F."/>
            <person name="Town C.D."/>
            <person name="Roe B.A."/>
        </authorList>
    </citation>
    <scope>NUCLEOTIDE SEQUENCE [LARGE SCALE GENOMIC DNA]</scope>
    <source>
        <strain evidence="1">A17</strain>
        <strain evidence="2 3">cv. Jemalong A17</strain>
    </source>
</reference>
<dbReference type="Proteomes" id="UP000002051">
    <property type="component" value="Unassembled WGS sequence"/>
</dbReference>
<dbReference type="PANTHER" id="PTHR46898:SF3">
    <property type="entry name" value="FUNGAL LIPASE-LIKE DOMAIN-CONTAINING PROTEIN"/>
    <property type="match status" value="1"/>
</dbReference>
<protein>
    <submittedName>
        <fullName evidence="1 2">Uncharacterized protein</fullName>
    </submittedName>
</protein>
<dbReference type="AlphaFoldDB" id="A0A072TGR7"/>
<evidence type="ECO:0000313" key="3">
    <source>
        <dbReference type="Proteomes" id="UP000002051"/>
    </source>
</evidence>
<dbReference type="HOGENOM" id="CLU_1588937_0_0_1"/>
<reference evidence="2" key="3">
    <citation type="submission" date="2015-06" db="UniProtKB">
        <authorList>
            <consortium name="EnsemblPlants"/>
        </authorList>
    </citation>
    <scope>IDENTIFICATION</scope>
    <source>
        <strain evidence="2">cv. Jemalong A17</strain>
    </source>
</reference>
<gene>
    <name evidence="1" type="ORF">MTR_0286s0050</name>
</gene>
<sequence length="168" mass="19177">MAQLPPKLFSSGIEHASFVTSYQILKKAWNVISSNYQDIVTNDGVGLCWKVYKEQNPDLTIIAFEATKDSSNLQSDLISSSDLNKKKNFHQFDFLCSKKNPSFSLNSTAFSLFYDNIQKLDELKSKDYLNHSHKIRWTPEPQIGSPVRPVRQNSSTIRMNQGTQRTIV</sequence>
<name>A0A072TGR7_MEDTR</name>
<evidence type="ECO:0000313" key="2">
    <source>
        <dbReference type="EnsemblPlants" id="KEH16188"/>
    </source>
</evidence>
<proteinExistence type="predicted"/>
<evidence type="ECO:0000313" key="1">
    <source>
        <dbReference type="EMBL" id="KEH16188.1"/>
    </source>
</evidence>